<dbReference type="InterPro" id="IPR011613">
    <property type="entry name" value="GH15-like"/>
</dbReference>
<keyword evidence="5" id="KW-0378">Hydrolase</keyword>
<dbReference type="Proteomes" id="UP000095329">
    <property type="component" value="Unassembled WGS sequence"/>
</dbReference>
<dbReference type="InterPro" id="IPR012341">
    <property type="entry name" value="6hp_glycosidase-like_sf"/>
</dbReference>
<evidence type="ECO:0000313" key="15">
    <source>
        <dbReference type="Proteomes" id="UP000095329"/>
    </source>
</evidence>
<keyword evidence="6" id="KW-0119">Carbohydrate metabolism</keyword>
<accession>A0A1D3DWV0</accession>
<evidence type="ECO:0000256" key="9">
    <source>
        <dbReference type="ARBA" id="ARBA00031637"/>
    </source>
</evidence>
<evidence type="ECO:0000313" key="14">
    <source>
        <dbReference type="EMBL" id="OEJ96802.1"/>
    </source>
</evidence>
<dbReference type="FunFam" id="1.50.10.10:FF:000005">
    <property type="entry name" value="Glycosyl hydrolase, glucoamylase"/>
    <property type="match status" value="1"/>
</dbReference>
<dbReference type="eggNOG" id="COG3387">
    <property type="taxonomic scope" value="Bacteria"/>
</dbReference>
<dbReference type="EC" id="3.2.1.28" evidence="3"/>
<comment type="catalytic activity">
    <reaction evidence="1">
        <text>alpha,alpha-trehalose + H2O = alpha-D-glucose + beta-D-glucose</text>
        <dbReference type="Rhea" id="RHEA:32675"/>
        <dbReference type="ChEBI" id="CHEBI:15377"/>
        <dbReference type="ChEBI" id="CHEBI:15903"/>
        <dbReference type="ChEBI" id="CHEBI:16551"/>
        <dbReference type="ChEBI" id="CHEBI:17925"/>
        <dbReference type="EC" id="3.2.1.28"/>
    </reaction>
</comment>
<feature type="domain" description="GH15-like" evidence="12">
    <location>
        <begin position="216"/>
        <end position="584"/>
    </location>
</feature>
<dbReference type="PANTHER" id="PTHR31616">
    <property type="entry name" value="TREHALASE"/>
    <property type="match status" value="1"/>
</dbReference>
<evidence type="ECO:0000256" key="3">
    <source>
        <dbReference type="ARBA" id="ARBA00012757"/>
    </source>
</evidence>
<dbReference type="InterPro" id="IPR008928">
    <property type="entry name" value="6-hairpin_glycosidase_sf"/>
</dbReference>
<proteinExistence type="inferred from homology"/>
<dbReference type="Pfam" id="PF00723">
    <property type="entry name" value="Glyco_hydro_15"/>
    <property type="match status" value="1"/>
</dbReference>
<name>A0A1D3DWV0_9ACTN</name>
<evidence type="ECO:0000256" key="7">
    <source>
        <dbReference type="ARBA" id="ARBA00023295"/>
    </source>
</evidence>
<evidence type="ECO:0000256" key="8">
    <source>
        <dbReference type="ARBA" id="ARBA00030473"/>
    </source>
</evidence>
<evidence type="ECO:0000256" key="2">
    <source>
        <dbReference type="ARBA" id="ARBA00006188"/>
    </source>
</evidence>
<dbReference type="OrthoDB" id="3902805at2"/>
<evidence type="ECO:0000256" key="1">
    <source>
        <dbReference type="ARBA" id="ARBA00001576"/>
    </source>
</evidence>
<evidence type="ECO:0000256" key="5">
    <source>
        <dbReference type="ARBA" id="ARBA00022801"/>
    </source>
</evidence>
<dbReference type="EMBL" id="ASHX02000001">
    <property type="protein sequence ID" value="OEJ96802.1"/>
    <property type="molecule type" value="Genomic_DNA"/>
</dbReference>
<feature type="domain" description="Trehalase-like N-terminal" evidence="13">
    <location>
        <begin position="3"/>
        <end position="149"/>
    </location>
</feature>
<protein>
    <recommendedName>
        <fullName evidence="4">Trehalase</fullName>
        <ecNumber evidence="3">3.2.1.28</ecNumber>
    </recommendedName>
    <alternativeName>
        <fullName evidence="8">Alpha,alpha-trehalase</fullName>
    </alternativeName>
    <alternativeName>
        <fullName evidence="9">Alpha,alpha-trehalose glucohydrolase</fullName>
    </alternativeName>
</protein>
<dbReference type="Pfam" id="PF19291">
    <property type="entry name" value="TREH_N"/>
    <property type="match status" value="1"/>
</dbReference>
<dbReference type="InterPro" id="IPR045582">
    <property type="entry name" value="Trehalase-like_N"/>
</dbReference>
<gene>
    <name evidence="14" type="ORF">J116_022470</name>
</gene>
<comment type="similarity">
    <text evidence="2">Belongs to the glycosyl hydrolase 15 family.</text>
</comment>
<sequence length="594" mass="66480">MTQRIEDYALIGDLQTAALVGRDGSIDWLCLPRFDSGACFAALLGDENNGHWRIAPAGARTCSRRSYVGDSLVLESFWETRTGTVRVVDFMPHRDRAPDVMRIVEGVTGRVEMSSVLRLRFDYGSVVPWMRRADGHRIAVAGPDSVWLRSEPRVKTWGQQYSTCSSFTVNPGEKVAFCLTWHPSHEPRPPLVDPYMALEHTLEDWKSWAAQCTYEGPYREAVMRSLITLKALTYAPTGGIVAAATTSLPEELGGVRNWDYRYCWLRDSTLTLRALLSVGYVEEAAAWRDWLLRAVAGDPADLQIMYGLAGERRLPETEVPWLRGYGGARPVRIGNAAVKQLQLDVYGEVMDSLSLAREVGMPPQRQAWALQLSLLGFLESTWRQPDEGLWEVRGPRRHFVHSKVMAWVAADRAVRTLERDPSLPGDVARWRTMRDEVHREVCARGYDPVRNTFTQSYGSAELDAAVLMIPRVGFLPPDDPRVVGTVEAVREELGHHGYIRRYGTDGIAVDGLPGGEGTFLACSFWMADALRMMGRHEEARELFERLLELRNDVGLLAEEYDPVARRQLGNFPQAFSHVGLVATALALAPDDPAG</sequence>
<evidence type="ECO:0000259" key="12">
    <source>
        <dbReference type="Pfam" id="PF00723"/>
    </source>
</evidence>
<evidence type="ECO:0000259" key="13">
    <source>
        <dbReference type="Pfam" id="PF19291"/>
    </source>
</evidence>
<dbReference type="PANTHER" id="PTHR31616:SF0">
    <property type="entry name" value="GLUCAN 1,4-ALPHA-GLUCOSIDASE"/>
    <property type="match status" value="1"/>
</dbReference>
<dbReference type="STRING" id="1306406.J116_022470"/>
<evidence type="ECO:0000256" key="6">
    <source>
        <dbReference type="ARBA" id="ARBA00023277"/>
    </source>
</evidence>
<keyword evidence="15" id="KW-1185">Reference proteome</keyword>
<comment type="caution">
    <text evidence="14">The sequence shown here is derived from an EMBL/GenBank/DDBJ whole genome shotgun (WGS) entry which is preliminary data.</text>
</comment>
<dbReference type="RefSeq" id="WP_023589334.1">
    <property type="nucleotide sequence ID" value="NZ_ASHX02000001.1"/>
</dbReference>
<dbReference type="Gene3D" id="1.50.10.10">
    <property type="match status" value="1"/>
</dbReference>
<dbReference type="GO" id="GO:0004555">
    <property type="term" value="F:alpha,alpha-trehalase activity"/>
    <property type="evidence" value="ECO:0007669"/>
    <property type="project" value="UniProtKB-EC"/>
</dbReference>
<dbReference type="SUPFAM" id="SSF48208">
    <property type="entry name" value="Six-hairpin glycosidases"/>
    <property type="match status" value="1"/>
</dbReference>
<reference evidence="14 15" key="1">
    <citation type="journal article" date="2013" name="Genome Announc.">
        <title>Genome Sequence of Streptomyces violaceusniger Strain SPC6, a Halotolerant Streptomycete That Exhibits Rapid Growth and Development.</title>
        <authorList>
            <person name="Chen X."/>
            <person name="Zhang B."/>
            <person name="Zhang W."/>
            <person name="Wu X."/>
            <person name="Zhang M."/>
            <person name="Chen T."/>
            <person name="Liu G."/>
            <person name="Dyson P."/>
        </authorList>
    </citation>
    <scope>NUCLEOTIDE SEQUENCE [LARGE SCALE GENOMIC DNA]</scope>
    <source>
        <strain evidence="14 15">SPC6</strain>
    </source>
</reference>
<organism evidence="14 15">
    <name type="scientific">Streptomyces thermolilacinus SPC6</name>
    <dbReference type="NCBI Taxonomy" id="1306406"/>
    <lineage>
        <taxon>Bacteria</taxon>
        <taxon>Bacillati</taxon>
        <taxon>Actinomycetota</taxon>
        <taxon>Actinomycetes</taxon>
        <taxon>Kitasatosporales</taxon>
        <taxon>Streptomycetaceae</taxon>
        <taxon>Streptomyces</taxon>
    </lineage>
</organism>
<dbReference type="AlphaFoldDB" id="A0A1D3DWV0"/>
<evidence type="ECO:0000256" key="10">
    <source>
        <dbReference type="ARBA" id="ARBA00053030"/>
    </source>
</evidence>
<dbReference type="GO" id="GO:0005993">
    <property type="term" value="P:trehalose catabolic process"/>
    <property type="evidence" value="ECO:0007669"/>
    <property type="project" value="UniProtKB-ARBA"/>
</dbReference>
<comment type="cofactor">
    <cofactor evidence="10">
        <name>phosphate</name>
        <dbReference type="ChEBI" id="CHEBI:43474"/>
    </cofactor>
</comment>
<keyword evidence="7" id="KW-0326">Glycosidase</keyword>
<evidence type="ECO:0000256" key="4">
    <source>
        <dbReference type="ARBA" id="ARBA00019905"/>
    </source>
</evidence>
<evidence type="ECO:0000256" key="11">
    <source>
        <dbReference type="ARBA" id="ARBA00060615"/>
    </source>
</evidence>
<comment type="pathway">
    <text evidence="11">Glycan degradation; trehalose degradation; D-glucose from alpha,alpha-trehalose: step 1/1.</text>
</comment>